<evidence type="ECO:0000313" key="1">
    <source>
        <dbReference type="EMBL" id="CAD9033162.1"/>
    </source>
</evidence>
<dbReference type="EMBL" id="HBGA01119283">
    <property type="protein sequence ID" value="CAD9033162.1"/>
    <property type="molecule type" value="Transcribed_RNA"/>
</dbReference>
<protein>
    <submittedName>
        <fullName evidence="1">Uncharacterized protein</fullName>
    </submittedName>
</protein>
<gene>
    <name evidence="1" type="ORF">EGYM00392_LOCUS44306</name>
</gene>
<sequence>MENLIPNMPGVTRSSVDAIHCTQGIVSSLLGSIPSMIEVSHTSGQRVFHPFQKGAHAGRQHGSKGRCGSLVWADVQTRLVHLSHSQDPSQVHSRATGARL</sequence>
<dbReference type="AlphaFoldDB" id="A0A7S1J598"/>
<name>A0A7S1J598_9EUGL</name>
<reference evidence="1" key="1">
    <citation type="submission" date="2021-01" db="EMBL/GenBank/DDBJ databases">
        <authorList>
            <person name="Corre E."/>
            <person name="Pelletier E."/>
            <person name="Niang G."/>
            <person name="Scheremetjew M."/>
            <person name="Finn R."/>
            <person name="Kale V."/>
            <person name="Holt S."/>
            <person name="Cochrane G."/>
            <person name="Meng A."/>
            <person name="Brown T."/>
            <person name="Cohen L."/>
        </authorList>
    </citation>
    <scope>NUCLEOTIDE SEQUENCE</scope>
    <source>
        <strain evidence="1">NIES-381</strain>
    </source>
</reference>
<proteinExistence type="predicted"/>
<organism evidence="1">
    <name type="scientific">Eutreptiella gymnastica</name>
    <dbReference type="NCBI Taxonomy" id="73025"/>
    <lineage>
        <taxon>Eukaryota</taxon>
        <taxon>Discoba</taxon>
        <taxon>Euglenozoa</taxon>
        <taxon>Euglenida</taxon>
        <taxon>Spirocuta</taxon>
        <taxon>Euglenophyceae</taxon>
        <taxon>Eutreptiales</taxon>
        <taxon>Eutreptiaceae</taxon>
        <taxon>Eutreptiella</taxon>
    </lineage>
</organism>
<accession>A0A7S1J598</accession>